<dbReference type="InterPro" id="IPR051402">
    <property type="entry name" value="KPR-Related"/>
</dbReference>
<evidence type="ECO:0000313" key="8">
    <source>
        <dbReference type="Proteomes" id="UP000271031"/>
    </source>
</evidence>
<keyword evidence="8" id="KW-1185">Reference proteome</keyword>
<comment type="pathway">
    <text evidence="4">Cofactor biosynthesis; (R)-pantothenate biosynthesis; (R)-pantoate from 3-methyl-2-oxobutanoate: step 2/2.</text>
</comment>
<keyword evidence="2 4" id="KW-0521">NADP</keyword>
<dbReference type="NCBIfam" id="TIGR00745">
    <property type="entry name" value="apbA_panE"/>
    <property type="match status" value="1"/>
</dbReference>
<dbReference type="EMBL" id="RHHQ01000008">
    <property type="protein sequence ID" value="RNB89483.1"/>
    <property type="molecule type" value="Genomic_DNA"/>
</dbReference>
<evidence type="ECO:0000256" key="4">
    <source>
        <dbReference type="RuleBase" id="RU362068"/>
    </source>
</evidence>
<dbReference type="GO" id="GO:0005737">
    <property type="term" value="C:cytoplasm"/>
    <property type="evidence" value="ECO:0007669"/>
    <property type="project" value="TreeGrafter"/>
</dbReference>
<gene>
    <name evidence="7" type="ORF">EDM56_09800</name>
</gene>
<evidence type="ECO:0000259" key="6">
    <source>
        <dbReference type="Pfam" id="PF08546"/>
    </source>
</evidence>
<evidence type="ECO:0000256" key="3">
    <source>
        <dbReference type="ARBA" id="ARBA00023002"/>
    </source>
</evidence>
<dbReference type="InterPro" id="IPR013328">
    <property type="entry name" value="6PGD_dom2"/>
</dbReference>
<proteinExistence type="inferred from homology"/>
<organism evidence="7 8">
    <name type="scientific">Brevibacillus fluminis</name>
    <dbReference type="NCBI Taxonomy" id="511487"/>
    <lineage>
        <taxon>Bacteria</taxon>
        <taxon>Bacillati</taxon>
        <taxon>Bacillota</taxon>
        <taxon>Bacilli</taxon>
        <taxon>Bacillales</taxon>
        <taxon>Paenibacillaceae</taxon>
        <taxon>Brevibacillus</taxon>
    </lineage>
</organism>
<dbReference type="Pfam" id="PF02558">
    <property type="entry name" value="ApbA"/>
    <property type="match status" value="1"/>
</dbReference>
<dbReference type="GO" id="GO:0008677">
    <property type="term" value="F:2-dehydropantoate 2-reductase activity"/>
    <property type="evidence" value="ECO:0007669"/>
    <property type="project" value="UniProtKB-EC"/>
</dbReference>
<dbReference type="Gene3D" id="3.40.50.720">
    <property type="entry name" value="NAD(P)-binding Rossmann-like Domain"/>
    <property type="match status" value="1"/>
</dbReference>
<dbReference type="Pfam" id="PF08546">
    <property type="entry name" value="ApbA_C"/>
    <property type="match status" value="1"/>
</dbReference>
<dbReference type="PANTHER" id="PTHR21708:SF26">
    <property type="entry name" value="2-DEHYDROPANTOATE 2-REDUCTASE"/>
    <property type="match status" value="1"/>
</dbReference>
<comment type="catalytic activity">
    <reaction evidence="4">
        <text>(R)-pantoate + NADP(+) = 2-dehydropantoate + NADPH + H(+)</text>
        <dbReference type="Rhea" id="RHEA:16233"/>
        <dbReference type="ChEBI" id="CHEBI:11561"/>
        <dbReference type="ChEBI" id="CHEBI:15378"/>
        <dbReference type="ChEBI" id="CHEBI:15980"/>
        <dbReference type="ChEBI" id="CHEBI:57783"/>
        <dbReference type="ChEBI" id="CHEBI:58349"/>
        <dbReference type="EC" id="1.1.1.169"/>
    </reaction>
</comment>
<evidence type="ECO:0000313" key="7">
    <source>
        <dbReference type="EMBL" id="RNB89483.1"/>
    </source>
</evidence>
<comment type="caution">
    <text evidence="7">The sequence shown here is derived from an EMBL/GenBank/DDBJ whole genome shotgun (WGS) entry which is preliminary data.</text>
</comment>
<protein>
    <recommendedName>
        <fullName evidence="4">2-dehydropantoate 2-reductase</fullName>
        <ecNumber evidence="4">1.1.1.169</ecNumber>
    </recommendedName>
    <alternativeName>
        <fullName evidence="4">Ketopantoate reductase</fullName>
    </alternativeName>
</protein>
<dbReference type="InterPro" id="IPR008927">
    <property type="entry name" value="6-PGluconate_DH-like_C_sf"/>
</dbReference>
<dbReference type="AlphaFoldDB" id="A0A3M8DN19"/>
<dbReference type="FunFam" id="1.10.1040.10:FF:000017">
    <property type="entry name" value="2-dehydropantoate 2-reductase"/>
    <property type="match status" value="1"/>
</dbReference>
<evidence type="ECO:0000256" key="1">
    <source>
        <dbReference type="ARBA" id="ARBA00007870"/>
    </source>
</evidence>
<dbReference type="SUPFAM" id="SSF48179">
    <property type="entry name" value="6-phosphogluconate dehydrogenase C-terminal domain-like"/>
    <property type="match status" value="1"/>
</dbReference>
<evidence type="ECO:0000256" key="2">
    <source>
        <dbReference type="ARBA" id="ARBA00022857"/>
    </source>
</evidence>
<dbReference type="InterPro" id="IPR013752">
    <property type="entry name" value="KPA_reductase"/>
</dbReference>
<feature type="domain" description="Ketopantoate reductase C-terminal" evidence="6">
    <location>
        <begin position="181"/>
        <end position="306"/>
    </location>
</feature>
<name>A0A3M8DN19_9BACL</name>
<dbReference type="InterPro" id="IPR003710">
    <property type="entry name" value="ApbA"/>
</dbReference>
<sequence>MKTLILGAGAMASLFGAKLTQAGSDVTLFNHRANEHTRMINEKGMQLIEREQQPVTVKLPVITDPAELAGGYDLVICLVKSFATESVLRKIIPILTPTTIVLTLQNGIGNAEVLETFVPKELVLVGGTVSGAGIIEPGLIARRGWGKTFIGSAIAGTNEQKLQAIASLFTRSGLACEVVSDVMAVIWSKLLVNVTYNGLTAVTRLTNGDAVRTSHGQAIARQLIEEAVQVANAQGIQLLYENPVEELIRLGIEEIAANKSSMLTDVLFHRRTEIESINGAIVQLGKRFSIATPYNEMMTQLVKVIEESYPQSVTHI</sequence>
<dbReference type="RefSeq" id="WP_122917738.1">
    <property type="nucleotide sequence ID" value="NZ_RHHQ01000008.1"/>
</dbReference>
<reference evidence="7 8" key="1">
    <citation type="submission" date="2018-10" db="EMBL/GenBank/DDBJ databases">
        <title>Phylogenomics of Brevibacillus.</title>
        <authorList>
            <person name="Dunlap C."/>
        </authorList>
    </citation>
    <scope>NUCLEOTIDE SEQUENCE [LARGE SCALE GENOMIC DNA]</scope>
    <source>
        <strain evidence="7 8">JCM 15716</strain>
    </source>
</reference>
<accession>A0A3M8DN19</accession>
<keyword evidence="4" id="KW-0566">Pantothenate biosynthesis</keyword>
<dbReference type="UniPathway" id="UPA00028">
    <property type="reaction ID" value="UER00004"/>
</dbReference>
<comment type="similarity">
    <text evidence="1 4">Belongs to the ketopantoate reductase family.</text>
</comment>
<dbReference type="Proteomes" id="UP000271031">
    <property type="component" value="Unassembled WGS sequence"/>
</dbReference>
<dbReference type="InterPro" id="IPR013332">
    <property type="entry name" value="KPR_N"/>
</dbReference>
<comment type="function">
    <text evidence="4">Catalyzes the NADPH-dependent reduction of ketopantoate into pantoic acid.</text>
</comment>
<dbReference type="PANTHER" id="PTHR21708">
    <property type="entry name" value="PROBABLE 2-DEHYDROPANTOATE 2-REDUCTASE"/>
    <property type="match status" value="1"/>
</dbReference>
<dbReference type="OrthoDB" id="9793586at2"/>
<dbReference type="GO" id="GO:0015940">
    <property type="term" value="P:pantothenate biosynthetic process"/>
    <property type="evidence" value="ECO:0007669"/>
    <property type="project" value="UniProtKB-UniPathway"/>
</dbReference>
<dbReference type="Gene3D" id="1.10.1040.10">
    <property type="entry name" value="N-(1-d-carboxylethyl)-l-norvaline Dehydrogenase, domain 2"/>
    <property type="match status" value="1"/>
</dbReference>
<evidence type="ECO:0000259" key="5">
    <source>
        <dbReference type="Pfam" id="PF02558"/>
    </source>
</evidence>
<feature type="domain" description="Ketopantoate reductase N-terminal" evidence="5">
    <location>
        <begin position="4"/>
        <end position="152"/>
    </location>
</feature>
<dbReference type="SUPFAM" id="SSF51735">
    <property type="entry name" value="NAD(P)-binding Rossmann-fold domains"/>
    <property type="match status" value="1"/>
</dbReference>
<dbReference type="EC" id="1.1.1.169" evidence="4"/>
<keyword evidence="3 4" id="KW-0560">Oxidoreductase</keyword>
<dbReference type="InterPro" id="IPR036291">
    <property type="entry name" value="NAD(P)-bd_dom_sf"/>
</dbReference>